<dbReference type="SMART" id="SM00332">
    <property type="entry name" value="PP2Cc"/>
    <property type="match status" value="1"/>
</dbReference>
<evidence type="ECO:0000313" key="3">
    <source>
        <dbReference type="Proteomes" id="UP001301388"/>
    </source>
</evidence>
<dbReference type="GO" id="GO:0004722">
    <property type="term" value="F:protein serine/threonine phosphatase activity"/>
    <property type="evidence" value="ECO:0007669"/>
    <property type="project" value="UniProtKB-EC"/>
</dbReference>
<proteinExistence type="predicted"/>
<gene>
    <name evidence="2" type="ORF">VB774_09465</name>
</gene>
<evidence type="ECO:0000313" key="2">
    <source>
        <dbReference type="EMBL" id="MEA5477848.1"/>
    </source>
</evidence>
<dbReference type="Pfam" id="PF13672">
    <property type="entry name" value="PP2C_2"/>
    <property type="match status" value="1"/>
</dbReference>
<reference evidence="2 3" key="1">
    <citation type="submission" date="2023-12" db="EMBL/GenBank/DDBJ databases">
        <title>Baltic Sea Cyanobacteria.</title>
        <authorList>
            <person name="Delbaje E."/>
            <person name="Fewer D.P."/>
            <person name="Shishido T.K."/>
        </authorList>
    </citation>
    <scope>NUCLEOTIDE SEQUENCE [LARGE SCALE GENOMIC DNA]</scope>
    <source>
        <strain evidence="2 3">UHCC 0370</strain>
    </source>
</reference>
<evidence type="ECO:0000259" key="1">
    <source>
        <dbReference type="PROSITE" id="PS51746"/>
    </source>
</evidence>
<dbReference type="Gene3D" id="3.60.40.10">
    <property type="entry name" value="PPM-type phosphatase domain"/>
    <property type="match status" value="1"/>
</dbReference>
<name>A0ABU5THR5_9CYAN</name>
<organism evidence="2 3">
    <name type="scientific">Pseudanabaena galeata UHCC 0370</name>
    <dbReference type="NCBI Taxonomy" id="3110310"/>
    <lineage>
        <taxon>Bacteria</taxon>
        <taxon>Bacillati</taxon>
        <taxon>Cyanobacteriota</taxon>
        <taxon>Cyanophyceae</taxon>
        <taxon>Pseudanabaenales</taxon>
        <taxon>Pseudanabaenaceae</taxon>
        <taxon>Pseudanabaena</taxon>
    </lineage>
</organism>
<comment type="caution">
    <text evidence="2">The sequence shown here is derived from an EMBL/GenBank/DDBJ whole genome shotgun (WGS) entry which is preliminary data.</text>
</comment>
<dbReference type="InterPro" id="IPR001932">
    <property type="entry name" value="PPM-type_phosphatase-like_dom"/>
</dbReference>
<dbReference type="InterPro" id="IPR036457">
    <property type="entry name" value="PPM-type-like_dom_sf"/>
</dbReference>
<keyword evidence="2" id="KW-0378">Hydrolase</keyword>
<dbReference type="PROSITE" id="PS51746">
    <property type="entry name" value="PPM_2"/>
    <property type="match status" value="1"/>
</dbReference>
<keyword evidence="3" id="KW-1185">Reference proteome</keyword>
<feature type="domain" description="PPM-type phosphatase" evidence="1">
    <location>
        <begin position="13"/>
        <end position="242"/>
    </location>
</feature>
<dbReference type="EMBL" id="JAYGIE010000040">
    <property type="protein sequence ID" value="MEA5477848.1"/>
    <property type="molecule type" value="Genomic_DNA"/>
</dbReference>
<protein>
    <submittedName>
        <fullName evidence="2">PP2C family serine/threonine-protein phosphatase</fullName>
        <ecNumber evidence="2">3.1.3.16</ecNumber>
    </submittedName>
</protein>
<dbReference type="Proteomes" id="UP001301388">
    <property type="component" value="Unassembled WGS sequence"/>
</dbReference>
<dbReference type="SUPFAM" id="SSF81606">
    <property type="entry name" value="PP2C-like"/>
    <property type="match status" value="1"/>
</dbReference>
<dbReference type="RefSeq" id="WP_323261458.1">
    <property type="nucleotide sequence ID" value="NZ_JAYGIE010000040.1"/>
</dbReference>
<sequence length="242" mass="26702">MAETCSNKLISFGASVTGSQHKRDRRPNEDAWMGGQSKFGSFIVISDGLGSKPNARQGAKVACRAVKDALRHWGNSLDATPTLLLRLIHILWNLYVLPASENDSATTCLFVFVSSEGKLVMAQLGDGLVAMRKADGTLHRLDFERTGFSNQTTGLGISRSTQDWQTLTLPVLETGDAILLATDGIAEDLQSDRLSDFIAMLLTDFAPMPPYQRWQALCRELREFPVPNHLDDKTLAVLWKQP</sequence>
<accession>A0ABU5THR5</accession>
<dbReference type="EC" id="3.1.3.16" evidence="2"/>